<proteinExistence type="predicted"/>
<evidence type="ECO:0000313" key="3">
    <source>
        <dbReference type="Proteomes" id="UP001295444"/>
    </source>
</evidence>
<dbReference type="EMBL" id="OW240920">
    <property type="protein sequence ID" value="CAH2316684.1"/>
    <property type="molecule type" value="Genomic_DNA"/>
</dbReference>
<feature type="compositionally biased region" description="Basic and acidic residues" evidence="1">
    <location>
        <begin position="171"/>
        <end position="185"/>
    </location>
</feature>
<name>A0AAD1T4T2_PELCU</name>
<feature type="compositionally biased region" description="Basic and acidic residues" evidence="1">
    <location>
        <begin position="118"/>
        <end position="156"/>
    </location>
</feature>
<sequence length="253" mass="31280">MERHSEEIVEDMNKIEREVILIKKKKYQRDKSDYMGNKVHAFHRGNFENRRERLEPQNYVSRTEYPTRKYDESRKQHKQGYRQYNGDRYHYRRRRRSFSGSRQNQRKYNHSQQWRAKVQGDDTPIKKYERQFSNRPVRDTTKREETERDRNHKSRLESNVWKPVSPGLHRKPIDSMESNGHETRHVTQGQEGHPKDFLDWEHKRKERIKLNLPSSPLKRRIEREEQEGEIRYREGKRGRIKILREYIIFRNLH</sequence>
<evidence type="ECO:0000313" key="2">
    <source>
        <dbReference type="EMBL" id="CAH2316684.1"/>
    </source>
</evidence>
<dbReference type="AlphaFoldDB" id="A0AAD1T4T2"/>
<organism evidence="2 3">
    <name type="scientific">Pelobates cultripes</name>
    <name type="common">Western spadefoot toad</name>
    <dbReference type="NCBI Taxonomy" id="61616"/>
    <lineage>
        <taxon>Eukaryota</taxon>
        <taxon>Metazoa</taxon>
        <taxon>Chordata</taxon>
        <taxon>Craniata</taxon>
        <taxon>Vertebrata</taxon>
        <taxon>Euteleostomi</taxon>
        <taxon>Amphibia</taxon>
        <taxon>Batrachia</taxon>
        <taxon>Anura</taxon>
        <taxon>Pelobatoidea</taxon>
        <taxon>Pelobatidae</taxon>
        <taxon>Pelobates</taxon>
    </lineage>
</organism>
<gene>
    <name evidence="2" type="ORF">PECUL_23A043238</name>
</gene>
<feature type="region of interest" description="Disordered" evidence="1">
    <location>
        <begin position="56"/>
        <end position="194"/>
    </location>
</feature>
<reference evidence="2" key="1">
    <citation type="submission" date="2022-03" db="EMBL/GenBank/DDBJ databases">
        <authorList>
            <person name="Alioto T."/>
            <person name="Alioto T."/>
            <person name="Gomez Garrido J."/>
        </authorList>
    </citation>
    <scope>NUCLEOTIDE SEQUENCE</scope>
</reference>
<keyword evidence="3" id="KW-1185">Reference proteome</keyword>
<accession>A0AAD1T4T2</accession>
<evidence type="ECO:0000256" key="1">
    <source>
        <dbReference type="SAM" id="MobiDB-lite"/>
    </source>
</evidence>
<dbReference type="Proteomes" id="UP001295444">
    <property type="component" value="Chromosome 09"/>
</dbReference>
<feature type="compositionally biased region" description="Basic and acidic residues" evidence="1">
    <location>
        <begin position="65"/>
        <end position="74"/>
    </location>
</feature>
<protein>
    <submittedName>
        <fullName evidence="2">Uncharacterized protein</fullName>
    </submittedName>
</protein>